<evidence type="ECO:0000313" key="1">
    <source>
        <dbReference type="EMBL" id="CAA0081230.1"/>
    </source>
</evidence>
<gene>
    <name evidence="1" type="ORF">AELLOGFF_00325</name>
</gene>
<evidence type="ECO:0000313" key="2">
    <source>
        <dbReference type="Proteomes" id="UP000430146"/>
    </source>
</evidence>
<dbReference type="Proteomes" id="UP000430146">
    <property type="component" value="Unassembled WGS sequence"/>
</dbReference>
<dbReference type="EMBL" id="CACSIP010000001">
    <property type="protein sequence ID" value="CAA0081230.1"/>
    <property type="molecule type" value="Genomic_DNA"/>
</dbReference>
<keyword evidence="2" id="KW-1185">Reference proteome</keyword>
<proteinExistence type="predicted"/>
<name>A0A5S9MUY6_MYCVN</name>
<sequence>MSSALTFLNLFAPFALVATLVWAARRSGTLRLHLDQFDVAAPMGGRLFHDASATRHDPDIRARFEQQPIWPSSGVTGERR</sequence>
<accession>A0A5S9MUY6</accession>
<dbReference type="OrthoDB" id="4480650at2"/>
<dbReference type="RefSeq" id="WP_159228664.1">
    <property type="nucleotide sequence ID" value="NZ_CACSIP010000001.1"/>
</dbReference>
<reference evidence="1 2" key="1">
    <citation type="submission" date="2019-11" db="EMBL/GenBank/DDBJ databases">
        <authorList>
            <person name="Holert J."/>
        </authorList>
    </citation>
    <scope>NUCLEOTIDE SEQUENCE [LARGE SCALE GENOMIC DNA]</scope>
    <source>
        <strain evidence="1">BC8_1</strain>
    </source>
</reference>
<dbReference type="AlphaFoldDB" id="A0A5S9MUY6"/>
<organism evidence="1 2">
    <name type="scientific">Mycolicibacterium vanbaalenii</name>
    <name type="common">Mycobacterium vanbaalenii</name>
    <dbReference type="NCBI Taxonomy" id="110539"/>
    <lineage>
        <taxon>Bacteria</taxon>
        <taxon>Bacillati</taxon>
        <taxon>Actinomycetota</taxon>
        <taxon>Actinomycetes</taxon>
        <taxon>Mycobacteriales</taxon>
        <taxon>Mycobacteriaceae</taxon>
        <taxon>Mycolicibacterium</taxon>
    </lineage>
</organism>
<protein>
    <submittedName>
        <fullName evidence="1">Uncharacterized protein</fullName>
    </submittedName>
</protein>